<reference evidence="3 5" key="1">
    <citation type="submission" date="2015-02" db="EMBL/GenBank/DDBJ databases">
        <title>Physiological reanalysis, assessment of diazotrophy, and genome sequences of multiple isolates of Streptomyces thermoautotrophicus.</title>
        <authorList>
            <person name="MacKellar D.C."/>
            <person name="Lieber L."/>
            <person name="Norman J."/>
            <person name="Bolger A."/>
            <person name="Tobin C."/>
            <person name="Murray J.W."/>
            <person name="Prell J."/>
        </authorList>
    </citation>
    <scope>NUCLEOTIDE SEQUENCE [LARGE SCALE GENOMIC DNA]</scope>
    <source>
        <strain evidence="3 5">UBT1</strain>
    </source>
</reference>
<dbReference type="InterPro" id="IPR043504">
    <property type="entry name" value="Peptidase_S1_PA_chymotrypsin"/>
</dbReference>
<dbReference type="Proteomes" id="UP000070188">
    <property type="component" value="Unassembled WGS sequence"/>
</dbReference>
<organism evidence="3 5">
    <name type="scientific">Carbonactinospora thermoautotrophica</name>
    <dbReference type="NCBI Taxonomy" id="1469144"/>
    <lineage>
        <taxon>Bacteria</taxon>
        <taxon>Bacillati</taxon>
        <taxon>Actinomycetota</taxon>
        <taxon>Actinomycetes</taxon>
        <taxon>Kitasatosporales</taxon>
        <taxon>Carbonactinosporaceae</taxon>
        <taxon>Carbonactinospora</taxon>
    </lineage>
</organism>
<dbReference type="STRING" id="1469144.LI90_950"/>
<gene>
    <name evidence="2" type="ORF">LI90_950</name>
    <name evidence="3" type="ORF">TH66_10050</name>
</gene>
<dbReference type="SUPFAM" id="SSF50494">
    <property type="entry name" value="Trypsin-like serine proteases"/>
    <property type="match status" value="1"/>
</dbReference>
<dbReference type="EMBL" id="JYIJ01000016">
    <property type="protein sequence ID" value="KWX04209.1"/>
    <property type="molecule type" value="Genomic_DNA"/>
</dbReference>
<evidence type="ECO:0000313" key="5">
    <source>
        <dbReference type="Proteomes" id="UP000070659"/>
    </source>
</evidence>
<name>A0A132N246_9ACTN</name>
<dbReference type="RefSeq" id="WP_066884601.1">
    <property type="nucleotide sequence ID" value="NZ_JYIJ01000016.1"/>
</dbReference>
<feature type="signal peptide" evidence="1">
    <location>
        <begin position="1"/>
        <end position="28"/>
    </location>
</feature>
<evidence type="ECO:0000313" key="3">
    <source>
        <dbReference type="EMBL" id="KWX04209.1"/>
    </source>
</evidence>
<evidence type="ECO:0000313" key="2">
    <source>
        <dbReference type="EMBL" id="KWW99316.1"/>
    </source>
</evidence>
<accession>A0A132N246</accession>
<dbReference type="Proteomes" id="UP000070659">
    <property type="component" value="Unassembled WGS sequence"/>
</dbReference>
<reference evidence="4" key="3">
    <citation type="submission" date="2015-04" db="EMBL/GenBank/DDBJ databases">
        <title>Physiological reanalysis, assessment of diazotrophy, and genome sequences of multiple isolates of Streptomyces thermoautotrophicus.</title>
        <authorList>
            <person name="MacKellar D.C."/>
            <person name="Lieber L."/>
            <person name="Norman J."/>
            <person name="Bolger A."/>
            <person name="Tobin C."/>
            <person name="Murray J.W."/>
            <person name="Chang R."/>
            <person name="Ford T."/>
            <person name="Nguyen P.Q."/>
            <person name="Woodward J."/>
            <person name="Permingeat H."/>
            <person name="Joshi N.S."/>
            <person name="Silver P.A."/>
            <person name="Usadel B."/>
            <person name="Rutherford A.W."/>
            <person name="Friesen M."/>
            <person name="Prell J."/>
        </authorList>
    </citation>
    <scope>NUCLEOTIDE SEQUENCE [LARGE SCALE GENOMIC DNA]</scope>
    <source>
        <strain evidence="4">H1</strain>
    </source>
</reference>
<sequence>MSHPWTKRILTAAAVSLVVVAPALPAHAAPPRAAAWASAGTATIHPGVQMRTRGAQCTANFVFTNGTKVYLGYAAHCASTSAATATNGCQAGSLPLGIPVQITGATRPGRLAYSSWHTMRQRGERNGDACKYNDFALVQIDPADVDRVNPSVPRWGGPDGLNTVGIRSGEIVYSYGNSALRRGIALLNPKHGVSLGTVGNGWSHGVYTATPGIPGDSGSAFLDSRGRALGVLSTLMILPWPASNGVGDLAHQLAYARAHGGLGGVRLVPGTEPFRGR</sequence>
<dbReference type="PATRIC" id="fig|1469144.10.peg.1068"/>
<feature type="chain" id="PRO_5010447047" description="Serine protease" evidence="1">
    <location>
        <begin position="29"/>
        <end position="277"/>
    </location>
</feature>
<proteinExistence type="predicted"/>
<keyword evidence="1" id="KW-0732">Signal</keyword>
<reference evidence="2" key="2">
    <citation type="submission" date="2015-04" db="EMBL/GenBank/DDBJ databases">
        <title>Physiological reanalysis, assessment of diazotrophy, and genome sequences of multiple isolates of Streptomyces thermoautotrophicus.</title>
        <authorList>
            <person name="MacKellar D.C."/>
            <person name="Lieber L."/>
            <person name="Norman J."/>
            <person name="Bolger A."/>
            <person name="Tobin C."/>
            <person name="Murray J.W."/>
            <person name="Woodward J."/>
            <person name="Friesen M."/>
            <person name="Prell J."/>
        </authorList>
    </citation>
    <scope>NUCLEOTIDE SEQUENCE [LARGE SCALE GENOMIC DNA]</scope>
    <source>
        <strain evidence="2">H1</strain>
    </source>
</reference>
<evidence type="ECO:0000313" key="4">
    <source>
        <dbReference type="Proteomes" id="UP000070188"/>
    </source>
</evidence>
<comment type="caution">
    <text evidence="3">The sequence shown here is derived from an EMBL/GenBank/DDBJ whole genome shotgun (WGS) entry which is preliminary data.</text>
</comment>
<dbReference type="Gene3D" id="2.40.10.10">
    <property type="entry name" value="Trypsin-like serine proteases"/>
    <property type="match status" value="1"/>
</dbReference>
<evidence type="ECO:0008006" key="6">
    <source>
        <dbReference type="Google" id="ProtNLM"/>
    </source>
</evidence>
<protein>
    <recommendedName>
        <fullName evidence="6">Serine protease</fullName>
    </recommendedName>
</protein>
<dbReference type="InterPro" id="IPR009003">
    <property type="entry name" value="Peptidase_S1_PA"/>
</dbReference>
<evidence type="ECO:0000256" key="1">
    <source>
        <dbReference type="SAM" id="SignalP"/>
    </source>
</evidence>
<keyword evidence="4" id="KW-1185">Reference proteome</keyword>
<dbReference type="AlphaFoldDB" id="A0A132N246"/>
<dbReference type="EMBL" id="LAXD01000001">
    <property type="protein sequence ID" value="KWW99316.1"/>
    <property type="molecule type" value="Genomic_DNA"/>
</dbReference>